<evidence type="ECO:0000313" key="3">
    <source>
        <dbReference type="Proteomes" id="UP000735302"/>
    </source>
</evidence>
<evidence type="ECO:0000313" key="2">
    <source>
        <dbReference type="EMBL" id="GFN95879.1"/>
    </source>
</evidence>
<evidence type="ECO:0000256" key="1">
    <source>
        <dbReference type="SAM" id="MobiDB-lite"/>
    </source>
</evidence>
<feature type="region of interest" description="Disordered" evidence="1">
    <location>
        <begin position="1"/>
        <end position="57"/>
    </location>
</feature>
<sequence>MERQENEEENEDGTDEEDVEKVEGRYGGYRIRPEICRDSSVVGSSPATAPFPDEGPESLRSSCCGLAVYKNSIKPHLVDTGFKNKIRKGTERG</sequence>
<proteinExistence type="predicted"/>
<organism evidence="2 3">
    <name type="scientific">Plakobranchus ocellatus</name>
    <dbReference type="NCBI Taxonomy" id="259542"/>
    <lineage>
        <taxon>Eukaryota</taxon>
        <taxon>Metazoa</taxon>
        <taxon>Spiralia</taxon>
        <taxon>Lophotrochozoa</taxon>
        <taxon>Mollusca</taxon>
        <taxon>Gastropoda</taxon>
        <taxon>Heterobranchia</taxon>
        <taxon>Euthyneura</taxon>
        <taxon>Panpulmonata</taxon>
        <taxon>Sacoglossa</taxon>
        <taxon>Placobranchoidea</taxon>
        <taxon>Plakobranchidae</taxon>
        <taxon>Plakobranchus</taxon>
    </lineage>
</organism>
<dbReference type="EMBL" id="BLXT01002563">
    <property type="protein sequence ID" value="GFN95879.1"/>
    <property type="molecule type" value="Genomic_DNA"/>
</dbReference>
<dbReference type="AlphaFoldDB" id="A0AAV3ZL68"/>
<accession>A0AAV3ZL68</accession>
<name>A0AAV3ZL68_9GAST</name>
<protein>
    <submittedName>
        <fullName evidence="2">Uncharacterized protein</fullName>
    </submittedName>
</protein>
<feature type="compositionally biased region" description="Acidic residues" evidence="1">
    <location>
        <begin position="1"/>
        <end position="20"/>
    </location>
</feature>
<comment type="caution">
    <text evidence="2">The sequence shown here is derived from an EMBL/GenBank/DDBJ whole genome shotgun (WGS) entry which is preliminary data.</text>
</comment>
<gene>
    <name evidence="2" type="ORF">PoB_002238500</name>
</gene>
<reference evidence="2 3" key="1">
    <citation type="journal article" date="2021" name="Elife">
        <title>Chloroplast acquisition without the gene transfer in kleptoplastic sea slugs, Plakobranchus ocellatus.</title>
        <authorList>
            <person name="Maeda T."/>
            <person name="Takahashi S."/>
            <person name="Yoshida T."/>
            <person name="Shimamura S."/>
            <person name="Takaki Y."/>
            <person name="Nagai Y."/>
            <person name="Toyoda A."/>
            <person name="Suzuki Y."/>
            <person name="Arimoto A."/>
            <person name="Ishii H."/>
            <person name="Satoh N."/>
            <person name="Nishiyama T."/>
            <person name="Hasebe M."/>
            <person name="Maruyama T."/>
            <person name="Minagawa J."/>
            <person name="Obokata J."/>
            <person name="Shigenobu S."/>
        </authorList>
    </citation>
    <scope>NUCLEOTIDE SEQUENCE [LARGE SCALE GENOMIC DNA]</scope>
</reference>
<dbReference type="Proteomes" id="UP000735302">
    <property type="component" value="Unassembled WGS sequence"/>
</dbReference>
<keyword evidence="3" id="KW-1185">Reference proteome</keyword>